<feature type="domain" description="Glycosyltransferase 2-like" evidence="2">
    <location>
        <begin position="73"/>
        <end position="164"/>
    </location>
</feature>
<gene>
    <name evidence="3" type="ORF">ENO59_05865</name>
</gene>
<dbReference type="PANTHER" id="PTHR43630:SF2">
    <property type="entry name" value="GLYCOSYLTRANSFERASE"/>
    <property type="match status" value="1"/>
</dbReference>
<organism evidence="3">
    <name type="scientific">Rhodothermus marinus</name>
    <name type="common">Rhodothermus obamensis</name>
    <dbReference type="NCBI Taxonomy" id="29549"/>
    <lineage>
        <taxon>Bacteria</taxon>
        <taxon>Pseudomonadati</taxon>
        <taxon>Rhodothermota</taxon>
        <taxon>Rhodothermia</taxon>
        <taxon>Rhodothermales</taxon>
        <taxon>Rhodothermaceae</taxon>
        <taxon>Rhodothermus</taxon>
    </lineage>
</organism>
<dbReference type="CDD" id="cd02511">
    <property type="entry name" value="Beta4Glucosyltransferase"/>
    <property type="match status" value="1"/>
</dbReference>
<proteinExistence type="inferred from homology"/>
<sequence>MPLLKKGEGFSPWMASFPSCSSGRCASGASIGQNASSLSIRGFWHDFFCTLLQQALTLTARTMDQTSGRPLLSLCMIVKNEAEHLETCLRLARPHVDEIVIIDTGSTDGTQDIARRYADVFEEIEWPHSFAIARNYSLERASGTYILVLDGDEYIPDPRHWTLLRQALTNQKPVAARICVHNVLPASEVIAADVLWQERVFLNHPSIRYEGRVHNQIIKSILKFINTETDKILDLNVDVVHIGYAHDRKKIKSKYIQRLELLKNEFEEASDDIEKAYFGYQLAVLYYILEEYEKSISVLDIIDYNALFKANPQNAFYALFIGSQVLLKLRKPEKALVYCNNMFKITKQEPIAYFVTGVALIMQKQIENGLLMLIESFKVNNMTHYKRFPLNVQALKNALINAFKHVGLHELAHQLEHKAINSNEQIKEVEVWLEKIKTGIILKERQRMIA</sequence>
<reference evidence="3" key="1">
    <citation type="journal article" date="2020" name="mSystems">
        <title>Genome- and Community-Level Interaction Insights into Carbon Utilization and Element Cycling Functions of Hydrothermarchaeota in Hydrothermal Sediment.</title>
        <authorList>
            <person name="Zhou Z."/>
            <person name="Liu Y."/>
            <person name="Xu W."/>
            <person name="Pan J."/>
            <person name="Luo Z.H."/>
            <person name="Li M."/>
        </authorList>
    </citation>
    <scope>NUCLEOTIDE SEQUENCE [LARGE SCALE GENOMIC DNA]</scope>
    <source>
        <strain evidence="3">SpSt-143</strain>
    </source>
</reference>
<dbReference type="Pfam" id="PF00535">
    <property type="entry name" value="Glycos_transf_2"/>
    <property type="match status" value="1"/>
</dbReference>
<protein>
    <submittedName>
        <fullName evidence="3">Glycosyltransferase family 2 protein</fullName>
    </submittedName>
</protein>
<evidence type="ECO:0000259" key="2">
    <source>
        <dbReference type="Pfam" id="PF00535"/>
    </source>
</evidence>
<dbReference type="EMBL" id="DSGB01000004">
    <property type="protein sequence ID" value="HER96027.1"/>
    <property type="molecule type" value="Genomic_DNA"/>
</dbReference>
<dbReference type="Gene3D" id="1.25.40.10">
    <property type="entry name" value="Tetratricopeptide repeat domain"/>
    <property type="match status" value="1"/>
</dbReference>
<dbReference type="PANTHER" id="PTHR43630">
    <property type="entry name" value="POLY-BETA-1,6-N-ACETYL-D-GLUCOSAMINE SYNTHASE"/>
    <property type="match status" value="1"/>
</dbReference>
<dbReference type="InterPro" id="IPR011990">
    <property type="entry name" value="TPR-like_helical_dom_sf"/>
</dbReference>
<dbReference type="InterPro" id="IPR001173">
    <property type="entry name" value="Glyco_trans_2-like"/>
</dbReference>
<dbReference type="SUPFAM" id="SSF48452">
    <property type="entry name" value="TPR-like"/>
    <property type="match status" value="1"/>
</dbReference>
<evidence type="ECO:0000256" key="1">
    <source>
        <dbReference type="ARBA" id="ARBA00038494"/>
    </source>
</evidence>
<dbReference type="SUPFAM" id="SSF53448">
    <property type="entry name" value="Nucleotide-diphospho-sugar transferases"/>
    <property type="match status" value="1"/>
</dbReference>
<dbReference type="Gene3D" id="3.90.550.10">
    <property type="entry name" value="Spore Coat Polysaccharide Biosynthesis Protein SpsA, Chain A"/>
    <property type="match status" value="1"/>
</dbReference>
<dbReference type="AlphaFoldDB" id="A0A7V2B0F8"/>
<evidence type="ECO:0000313" key="3">
    <source>
        <dbReference type="EMBL" id="HER96027.1"/>
    </source>
</evidence>
<dbReference type="InterPro" id="IPR029044">
    <property type="entry name" value="Nucleotide-diphossugar_trans"/>
</dbReference>
<name>A0A7V2B0F8_RHOMR</name>
<accession>A0A7V2B0F8</accession>
<keyword evidence="3" id="KW-0808">Transferase</keyword>
<dbReference type="GO" id="GO:0016740">
    <property type="term" value="F:transferase activity"/>
    <property type="evidence" value="ECO:0007669"/>
    <property type="project" value="UniProtKB-KW"/>
</dbReference>
<comment type="similarity">
    <text evidence="1">Belongs to the glycosyltransferase 2 family. WaaE/KdtX subfamily.</text>
</comment>
<comment type="caution">
    <text evidence="3">The sequence shown here is derived from an EMBL/GenBank/DDBJ whole genome shotgun (WGS) entry which is preliminary data.</text>
</comment>